<sequence length="400" mass="44389">MASQYETLAAQIESLLQNPGASAGQDEQVLRRLAEGGRKLSIAFEDRGASLRRIGYTHFQSPLACVGVEAGVFAALAADPSKTFTNAELAEKTGVDPKLLKRLLRYYQSQDMVSQTSHDGYKANNVTLSLGNSDYGASLRFFTKVIAPAAVAMPEFLEKQSYRNPEGVTPGAFHMGHHTDLHPFMWSHSRPEILGLFLPWMNIQREGRPTFFDVLDVERELVQPQGSTSSTPLFVDIGGAMGAQCIAFRKRYPGLVGRVILQDLPQVVDQVKASPLPGFEKIEAEAYDFFTPETVKGAYAYYLRNVLHDWPDAKVVEILTSIKAGMTKDSVVLIDETVLSECCAPWRAVQQDVEMLAVFSASERTEAEWRKLIDEAGLATRDVRRYTEEYEDTVIVAALK</sequence>
<dbReference type="PROSITE" id="PS51683">
    <property type="entry name" value="SAM_OMT_II"/>
    <property type="match status" value="1"/>
</dbReference>
<reference evidence="5 6" key="1">
    <citation type="submission" date="2018-06" db="EMBL/GenBank/DDBJ databases">
        <title>Complete Genomes of Monosporascus.</title>
        <authorList>
            <person name="Robinson A.J."/>
            <person name="Natvig D.O."/>
        </authorList>
    </citation>
    <scope>NUCLEOTIDE SEQUENCE [LARGE SCALE GENOMIC DNA]</scope>
    <source>
        <strain evidence="5 6">CBS 110550</strain>
    </source>
</reference>
<evidence type="ECO:0000256" key="1">
    <source>
        <dbReference type="ARBA" id="ARBA00022603"/>
    </source>
</evidence>
<dbReference type="AlphaFoldDB" id="A0A4Q4TVE2"/>
<dbReference type="SUPFAM" id="SSF46785">
    <property type="entry name" value="Winged helix' DNA-binding domain"/>
    <property type="match status" value="1"/>
</dbReference>
<protein>
    <recommendedName>
        <fullName evidence="4">O-methyltransferase C-terminal domain-containing protein</fullName>
    </recommendedName>
</protein>
<keyword evidence="2" id="KW-0808">Transferase</keyword>
<dbReference type="GO" id="GO:0008171">
    <property type="term" value="F:O-methyltransferase activity"/>
    <property type="evidence" value="ECO:0007669"/>
    <property type="project" value="InterPro"/>
</dbReference>
<keyword evidence="3" id="KW-0949">S-adenosyl-L-methionine</keyword>
<evidence type="ECO:0000256" key="3">
    <source>
        <dbReference type="ARBA" id="ARBA00022691"/>
    </source>
</evidence>
<evidence type="ECO:0000313" key="6">
    <source>
        <dbReference type="Proteomes" id="UP000293360"/>
    </source>
</evidence>
<proteinExistence type="predicted"/>
<dbReference type="EMBL" id="QJNU01000032">
    <property type="protein sequence ID" value="RYP09610.1"/>
    <property type="molecule type" value="Genomic_DNA"/>
</dbReference>
<dbReference type="InterPro" id="IPR001077">
    <property type="entry name" value="COMT_C"/>
</dbReference>
<evidence type="ECO:0000259" key="4">
    <source>
        <dbReference type="Pfam" id="PF00891"/>
    </source>
</evidence>
<keyword evidence="1" id="KW-0489">Methyltransferase</keyword>
<name>A0A4Q4TVE2_9PEZI</name>
<dbReference type="SUPFAM" id="SSF53335">
    <property type="entry name" value="S-adenosyl-L-methionine-dependent methyltransferases"/>
    <property type="match status" value="1"/>
</dbReference>
<evidence type="ECO:0000256" key="2">
    <source>
        <dbReference type="ARBA" id="ARBA00022679"/>
    </source>
</evidence>
<dbReference type="InterPro" id="IPR036388">
    <property type="entry name" value="WH-like_DNA-bd_sf"/>
</dbReference>
<dbReference type="PANTHER" id="PTHR43712:SF1">
    <property type="entry name" value="HYPOTHETICAL O-METHYLTRANSFERASE (EUROFUNG)-RELATED"/>
    <property type="match status" value="1"/>
</dbReference>
<evidence type="ECO:0000313" key="5">
    <source>
        <dbReference type="EMBL" id="RYP09610.1"/>
    </source>
</evidence>
<dbReference type="Gene3D" id="1.10.10.10">
    <property type="entry name" value="Winged helix-like DNA-binding domain superfamily/Winged helix DNA-binding domain"/>
    <property type="match status" value="1"/>
</dbReference>
<dbReference type="Pfam" id="PF00891">
    <property type="entry name" value="Methyltransf_2"/>
    <property type="match status" value="1"/>
</dbReference>
<gene>
    <name evidence="5" type="ORF">DL764_001152</name>
</gene>
<dbReference type="InterPro" id="IPR036390">
    <property type="entry name" value="WH_DNA-bd_sf"/>
</dbReference>
<dbReference type="GO" id="GO:0032259">
    <property type="term" value="P:methylation"/>
    <property type="evidence" value="ECO:0007669"/>
    <property type="project" value="UniProtKB-KW"/>
</dbReference>
<organism evidence="5 6">
    <name type="scientific">Monosporascus ibericus</name>
    <dbReference type="NCBI Taxonomy" id="155417"/>
    <lineage>
        <taxon>Eukaryota</taxon>
        <taxon>Fungi</taxon>
        <taxon>Dikarya</taxon>
        <taxon>Ascomycota</taxon>
        <taxon>Pezizomycotina</taxon>
        <taxon>Sordariomycetes</taxon>
        <taxon>Xylariomycetidae</taxon>
        <taxon>Xylariales</taxon>
        <taxon>Xylariales incertae sedis</taxon>
        <taxon>Monosporascus</taxon>
    </lineage>
</organism>
<dbReference type="InterPro" id="IPR029063">
    <property type="entry name" value="SAM-dependent_MTases_sf"/>
</dbReference>
<dbReference type="OrthoDB" id="2410195at2759"/>
<dbReference type="InterPro" id="IPR016461">
    <property type="entry name" value="COMT-like"/>
</dbReference>
<dbReference type="Proteomes" id="UP000293360">
    <property type="component" value="Unassembled WGS sequence"/>
</dbReference>
<dbReference type="Gene3D" id="3.40.50.150">
    <property type="entry name" value="Vaccinia Virus protein VP39"/>
    <property type="match status" value="1"/>
</dbReference>
<comment type="caution">
    <text evidence="5">The sequence shown here is derived from an EMBL/GenBank/DDBJ whole genome shotgun (WGS) entry which is preliminary data.</text>
</comment>
<feature type="domain" description="O-methyltransferase C-terminal" evidence="4">
    <location>
        <begin position="230"/>
        <end position="378"/>
    </location>
</feature>
<keyword evidence="6" id="KW-1185">Reference proteome</keyword>
<dbReference type="PANTHER" id="PTHR43712">
    <property type="entry name" value="PUTATIVE (AFU_ORTHOLOGUE AFUA_4G14580)-RELATED"/>
    <property type="match status" value="1"/>
</dbReference>
<accession>A0A4Q4TVE2</accession>